<organism evidence="6 7">
    <name type="scientific">Plasmodium malariae</name>
    <dbReference type="NCBI Taxonomy" id="5858"/>
    <lineage>
        <taxon>Eukaryota</taxon>
        <taxon>Sar</taxon>
        <taxon>Alveolata</taxon>
        <taxon>Apicomplexa</taxon>
        <taxon>Aconoidasida</taxon>
        <taxon>Haemosporida</taxon>
        <taxon>Plasmodiidae</taxon>
        <taxon>Plasmodium</taxon>
        <taxon>Plasmodium (Plasmodium)</taxon>
    </lineage>
</organism>
<evidence type="ECO:0000313" key="7">
    <source>
        <dbReference type="Proteomes" id="UP000078597"/>
    </source>
</evidence>
<evidence type="ECO:0000313" key="6">
    <source>
        <dbReference type="EMBL" id="SBS87008.1"/>
    </source>
</evidence>
<feature type="domain" description="RRM" evidence="5">
    <location>
        <begin position="28"/>
        <end position="113"/>
    </location>
</feature>
<feature type="compositionally biased region" description="Low complexity" evidence="4">
    <location>
        <begin position="576"/>
        <end position="591"/>
    </location>
</feature>
<dbReference type="SUPFAM" id="SSF54928">
    <property type="entry name" value="RNA-binding domain, RBD"/>
    <property type="match status" value="2"/>
</dbReference>
<dbReference type="SMART" id="SM00360">
    <property type="entry name" value="RRM"/>
    <property type="match status" value="2"/>
</dbReference>
<dbReference type="InterPro" id="IPR012677">
    <property type="entry name" value="Nucleotide-bd_a/b_plait_sf"/>
</dbReference>
<dbReference type="PANTHER" id="PTHR47640:SF10">
    <property type="entry name" value="TRNA SELENOCYSTEINE 1-ASSOCIATED PROTEIN 1-RELATED"/>
    <property type="match status" value="1"/>
</dbReference>
<keyword evidence="2 3" id="KW-0694">RNA-binding</keyword>
<dbReference type="PROSITE" id="PS50102">
    <property type="entry name" value="RRM"/>
    <property type="match status" value="2"/>
</dbReference>
<keyword evidence="1" id="KW-0677">Repeat</keyword>
<dbReference type="InterPro" id="IPR000504">
    <property type="entry name" value="RRM_dom"/>
</dbReference>
<name>A0A1A8W767_PLAMA</name>
<feature type="domain" description="RRM" evidence="5">
    <location>
        <begin position="136"/>
        <end position="215"/>
    </location>
</feature>
<dbReference type="AlphaFoldDB" id="A0A1A8W767"/>
<dbReference type="PANTHER" id="PTHR47640">
    <property type="entry name" value="TRNA SELENOCYSTEINE 1-ASSOCIATED PROTEIN 1-RELATED-RELATED"/>
    <property type="match status" value="1"/>
</dbReference>
<dbReference type="InterPro" id="IPR050825">
    <property type="entry name" value="RBM42_RBP45_47-like"/>
</dbReference>
<feature type="compositionally biased region" description="Low complexity" evidence="4">
    <location>
        <begin position="644"/>
        <end position="698"/>
    </location>
</feature>
<dbReference type="GO" id="GO:0005829">
    <property type="term" value="C:cytosol"/>
    <property type="evidence" value="ECO:0007669"/>
    <property type="project" value="TreeGrafter"/>
</dbReference>
<dbReference type="Proteomes" id="UP000078597">
    <property type="component" value="Unassembled WGS sequence"/>
</dbReference>
<proteinExistence type="predicted"/>
<dbReference type="Pfam" id="PF00076">
    <property type="entry name" value="RRM_1"/>
    <property type="match status" value="2"/>
</dbReference>
<feature type="region of interest" description="Disordered" evidence="4">
    <location>
        <begin position="576"/>
        <end position="698"/>
    </location>
</feature>
<feature type="compositionally biased region" description="Low complexity" evidence="4">
    <location>
        <begin position="605"/>
        <end position="628"/>
    </location>
</feature>
<dbReference type="Gene3D" id="3.30.70.330">
    <property type="match status" value="2"/>
</dbReference>
<evidence type="ECO:0000256" key="3">
    <source>
        <dbReference type="PROSITE-ProRule" id="PRU00176"/>
    </source>
</evidence>
<sequence length="698" mass="80738">MPWYKMKNTNRTTSAYENKGMNGSYNTKTLWVGDLDKIKDEVVDENYIVYCMFYEFSEDIIKIKLCKEKNSQKNSYAFIEFSNFEIAKYCFDNLNGKWIPGKIHKFKLNWAKYNITDNINSNEKNIDVELDDKGTYSIYVGSLPKSTTKEEIESLFSNFYNSICFVKMIKNTQKNHNKIYCFIHFFNYEECIRALAEMDGYVFKGYKIKVSKSHGIKGNNNSEVNNYDYISKNYEVQFNNLKSMNMNNYNKDNYNRDNYITNNYNADNYNADNYNADNYNADNYNADNYNADNYNADNYNADNYNANNYNKEGYIPSIYHVNNNKMMNNLTDKEENNNCDPNKNCYFYYSNVNNKLNNPYDINYYDHINSNITSYPGYTTNTNSTHSYNANNYSNPINHLNYYTSQMIQINNYTGTDVNPVNTYTGDISLMNNYTGDTAHMNNYTNEMNYVNNYNICSSNNVKQLPINYKMNSGNYVSDIINDNSGNNGKNILLDDKKKTDNINISDVSTEEKINSTKQDEINEKDVNTSNDSCELHFYNLQSSNNEYNNYSSLQRKNSDIQEINYSDNIRICAKNYNKNDPNNNYYYYDADTNKNDNKDKNNIRNHSNTNNSTNNDSIDNNDTIDNDQSVHNNDTIDNDHSISNSGSVDGHSNNNSNVNSDSSNGNRTDSSKSNANNSNGNGNSNNNMDSNSNGNKV</sequence>
<dbReference type="CDD" id="cd12344">
    <property type="entry name" value="RRM1_SECp43_like"/>
    <property type="match status" value="1"/>
</dbReference>
<evidence type="ECO:0000256" key="2">
    <source>
        <dbReference type="ARBA" id="ARBA00022884"/>
    </source>
</evidence>
<accession>A0A1A8W767</accession>
<reference evidence="7" key="1">
    <citation type="submission" date="2016-05" db="EMBL/GenBank/DDBJ databases">
        <authorList>
            <person name="Naeem Raeece"/>
        </authorList>
    </citation>
    <scope>NUCLEOTIDE SEQUENCE [LARGE SCALE GENOMIC DNA]</scope>
</reference>
<evidence type="ECO:0000256" key="4">
    <source>
        <dbReference type="SAM" id="MobiDB-lite"/>
    </source>
</evidence>
<dbReference type="EMBL" id="FLQW01000963">
    <property type="protein sequence ID" value="SBS87008.1"/>
    <property type="molecule type" value="Genomic_DNA"/>
</dbReference>
<feature type="compositionally biased region" description="Basic and acidic residues" evidence="4">
    <location>
        <begin position="592"/>
        <end position="603"/>
    </location>
</feature>
<protein>
    <submittedName>
        <fullName evidence="6">RNA binding function, putative</fullName>
    </submittedName>
</protein>
<dbReference type="VEuPathDB" id="PlasmoDB:PmUG01_11034200"/>
<dbReference type="CDD" id="cd00590">
    <property type="entry name" value="RRM_SF"/>
    <property type="match status" value="1"/>
</dbReference>
<dbReference type="SMART" id="SM00361">
    <property type="entry name" value="RRM_1"/>
    <property type="match status" value="2"/>
</dbReference>
<gene>
    <name evidence="6" type="ORF">PMALA_018110</name>
</gene>
<evidence type="ECO:0000259" key="5">
    <source>
        <dbReference type="PROSITE" id="PS50102"/>
    </source>
</evidence>
<dbReference type="GO" id="GO:0003729">
    <property type="term" value="F:mRNA binding"/>
    <property type="evidence" value="ECO:0007669"/>
    <property type="project" value="InterPro"/>
</dbReference>
<dbReference type="InterPro" id="IPR035979">
    <property type="entry name" value="RBD_domain_sf"/>
</dbReference>
<evidence type="ECO:0000256" key="1">
    <source>
        <dbReference type="ARBA" id="ARBA00022737"/>
    </source>
</evidence>
<dbReference type="InterPro" id="IPR003954">
    <property type="entry name" value="RRM_euk-type"/>
</dbReference>